<protein>
    <submittedName>
        <fullName evidence="2">Uncharacterized protein</fullName>
    </submittedName>
</protein>
<proteinExistence type="predicted"/>
<feature type="compositionally biased region" description="Pro residues" evidence="1">
    <location>
        <begin position="40"/>
        <end position="57"/>
    </location>
</feature>
<sequence>MPPSNQAEDECREKQEGRVAVKGFMASETPRFCTAAPSLGPSPFPGPHSQPSPPSPLSPLSLPSLANSLLPAWALQNDPAVTLRSFTHRTTQPRPEPLLPAPTPYFSTPFRLRPSNPFPKVFPVGPERRGETPGGFQL</sequence>
<evidence type="ECO:0000313" key="2">
    <source>
        <dbReference type="EMBL" id="PTQ40095.1"/>
    </source>
</evidence>
<dbReference type="EMBL" id="KZ772713">
    <property type="protein sequence ID" value="PTQ40095.1"/>
    <property type="molecule type" value="Genomic_DNA"/>
</dbReference>
<keyword evidence="3" id="KW-1185">Reference proteome</keyword>
<feature type="region of interest" description="Disordered" evidence="1">
    <location>
        <begin position="88"/>
        <end position="138"/>
    </location>
</feature>
<dbReference type="Gramene" id="Mp4g17200.1">
    <property type="protein sequence ID" value="Mp4g17200.1.cds1"/>
    <property type="gene ID" value="Mp4g17200"/>
</dbReference>
<evidence type="ECO:0000313" key="3">
    <source>
        <dbReference type="Proteomes" id="UP000244005"/>
    </source>
</evidence>
<organism evidence="2 3">
    <name type="scientific">Marchantia polymorpha</name>
    <name type="common">Common liverwort</name>
    <name type="synonym">Marchantia aquatica</name>
    <dbReference type="NCBI Taxonomy" id="3197"/>
    <lineage>
        <taxon>Eukaryota</taxon>
        <taxon>Viridiplantae</taxon>
        <taxon>Streptophyta</taxon>
        <taxon>Embryophyta</taxon>
        <taxon>Marchantiophyta</taxon>
        <taxon>Marchantiopsida</taxon>
        <taxon>Marchantiidae</taxon>
        <taxon>Marchantiales</taxon>
        <taxon>Marchantiaceae</taxon>
        <taxon>Marchantia</taxon>
    </lineage>
</organism>
<feature type="compositionally biased region" description="Pro residues" evidence="1">
    <location>
        <begin position="94"/>
        <end position="103"/>
    </location>
</feature>
<gene>
    <name evidence="2" type="ORF">MARPO_0041s0002</name>
</gene>
<name>A0A2R6X1W0_MARPO</name>
<reference evidence="3" key="1">
    <citation type="journal article" date="2017" name="Cell">
        <title>Insights into land plant evolution garnered from the Marchantia polymorpha genome.</title>
        <authorList>
            <person name="Bowman J.L."/>
            <person name="Kohchi T."/>
            <person name="Yamato K.T."/>
            <person name="Jenkins J."/>
            <person name="Shu S."/>
            <person name="Ishizaki K."/>
            <person name="Yamaoka S."/>
            <person name="Nishihama R."/>
            <person name="Nakamura Y."/>
            <person name="Berger F."/>
            <person name="Adam C."/>
            <person name="Aki S.S."/>
            <person name="Althoff F."/>
            <person name="Araki T."/>
            <person name="Arteaga-Vazquez M.A."/>
            <person name="Balasubrmanian S."/>
            <person name="Barry K."/>
            <person name="Bauer D."/>
            <person name="Boehm C.R."/>
            <person name="Briginshaw L."/>
            <person name="Caballero-Perez J."/>
            <person name="Catarino B."/>
            <person name="Chen F."/>
            <person name="Chiyoda S."/>
            <person name="Chovatia M."/>
            <person name="Davies K.M."/>
            <person name="Delmans M."/>
            <person name="Demura T."/>
            <person name="Dierschke T."/>
            <person name="Dolan L."/>
            <person name="Dorantes-Acosta A.E."/>
            <person name="Eklund D.M."/>
            <person name="Florent S.N."/>
            <person name="Flores-Sandoval E."/>
            <person name="Fujiyama A."/>
            <person name="Fukuzawa H."/>
            <person name="Galik B."/>
            <person name="Grimanelli D."/>
            <person name="Grimwood J."/>
            <person name="Grossniklaus U."/>
            <person name="Hamada T."/>
            <person name="Haseloff J."/>
            <person name="Hetherington A.J."/>
            <person name="Higo A."/>
            <person name="Hirakawa Y."/>
            <person name="Hundley H.N."/>
            <person name="Ikeda Y."/>
            <person name="Inoue K."/>
            <person name="Inoue S.I."/>
            <person name="Ishida S."/>
            <person name="Jia Q."/>
            <person name="Kakita M."/>
            <person name="Kanazawa T."/>
            <person name="Kawai Y."/>
            <person name="Kawashima T."/>
            <person name="Kennedy M."/>
            <person name="Kinose K."/>
            <person name="Kinoshita T."/>
            <person name="Kohara Y."/>
            <person name="Koide E."/>
            <person name="Komatsu K."/>
            <person name="Kopischke S."/>
            <person name="Kubo M."/>
            <person name="Kyozuka J."/>
            <person name="Lagercrantz U."/>
            <person name="Lin S.S."/>
            <person name="Lindquist E."/>
            <person name="Lipzen A.M."/>
            <person name="Lu C.W."/>
            <person name="De Luna E."/>
            <person name="Martienssen R.A."/>
            <person name="Minamino N."/>
            <person name="Mizutani M."/>
            <person name="Mizutani M."/>
            <person name="Mochizuki N."/>
            <person name="Monte I."/>
            <person name="Mosher R."/>
            <person name="Nagasaki H."/>
            <person name="Nakagami H."/>
            <person name="Naramoto S."/>
            <person name="Nishitani K."/>
            <person name="Ohtani M."/>
            <person name="Okamoto T."/>
            <person name="Okumura M."/>
            <person name="Phillips J."/>
            <person name="Pollak B."/>
            <person name="Reinders A."/>
            <person name="Rovekamp M."/>
            <person name="Sano R."/>
            <person name="Sawa S."/>
            <person name="Schmid M.W."/>
            <person name="Shirakawa M."/>
            <person name="Solano R."/>
            <person name="Spunde A."/>
            <person name="Suetsugu N."/>
            <person name="Sugano S."/>
            <person name="Sugiyama A."/>
            <person name="Sun R."/>
            <person name="Suzuki Y."/>
            <person name="Takenaka M."/>
            <person name="Takezawa D."/>
            <person name="Tomogane H."/>
            <person name="Tsuzuki M."/>
            <person name="Ueda T."/>
            <person name="Umeda M."/>
            <person name="Ward J.M."/>
            <person name="Watanabe Y."/>
            <person name="Yazaki K."/>
            <person name="Yokoyama R."/>
            <person name="Yoshitake Y."/>
            <person name="Yotsui I."/>
            <person name="Zachgo S."/>
            <person name="Schmutz J."/>
        </authorList>
    </citation>
    <scope>NUCLEOTIDE SEQUENCE [LARGE SCALE GENOMIC DNA]</scope>
    <source>
        <strain evidence="3">Tak-1</strain>
    </source>
</reference>
<dbReference type="Proteomes" id="UP000244005">
    <property type="component" value="Unassembled WGS sequence"/>
</dbReference>
<evidence type="ECO:0000256" key="1">
    <source>
        <dbReference type="SAM" id="MobiDB-lite"/>
    </source>
</evidence>
<feature type="region of interest" description="Disordered" evidence="1">
    <location>
        <begin position="32"/>
        <end position="63"/>
    </location>
</feature>
<accession>A0A2R6X1W0</accession>
<dbReference type="AlphaFoldDB" id="A0A2R6X1W0"/>